<dbReference type="PANTHER" id="PTHR46143">
    <property type="entry name" value="CALPAIN-7"/>
    <property type="match status" value="1"/>
</dbReference>
<evidence type="ECO:0000313" key="8">
    <source>
        <dbReference type="Proteomes" id="UP001562354"/>
    </source>
</evidence>
<feature type="active site" evidence="5">
    <location>
        <position position="361"/>
    </location>
</feature>
<protein>
    <recommendedName>
        <fullName evidence="6">Calpain catalytic domain-containing protein</fullName>
    </recommendedName>
</protein>
<dbReference type="Proteomes" id="UP001562354">
    <property type="component" value="Unassembled WGS sequence"/>
</dbReference>
<dbReference type="SMART" id="SM00720">
    <property type="entry name" value="calpain_III"/>
    <property type="match status" value="1"/>
</dbReference>
<keyword evidence="4 5" id="KW-0788">Thiol protease</keyword>
<comment type="caution">
    <text evidence="7">The sequence shown here is derived from an EMBL/GenBank/DDBJ whole genome shotgun (WGS) entry which is preliminary data.</text>
</comment>
<keyword evidence="8" id="KW-1185">Reference proteome</keyword>
<dbReference type="InterPro" id="IPR036213">
    <property type="entry name" value="Calpain_III_sf"/>
</dbReference>
<dbReference type="EMBL" id="JBFMKM010000005">
    <property type="protein sequence ID" value="KAL1306007.1"/>
    <property type="molecule type" value="Genomic_DNA"/>
</dbReference>
<evidence type="ECO:0000256" key="3">
    <source>
        <dbReference type="ARBA" id="ARBA00022801"/>
    </source>
</evidence>
<evidence type="ECO:0000259" key="6">
    <source>
        <dbReference type="PROSITE" id="PS50203"/>
    </source>
</evidence>
<dbReference type="PROSITE" id="PS50203">
    <property type="entry name" value="CALPAIN_CAT"/>
    <property type="match status" value="1"/>
</dbReference>
<evidence type="ECO:0000256" key="4">
    <source>
        <dbReference type="ARBA" id="ARBA00022807"/>
    </source>
</evidence>
<dbReference type="CDD" id="cd00044">
    <property type="entry name" value="CysPc"/>
    <property type="match status" value="1"/>
</dbReference>
<keyword evidence="2 5" id="KW-0645">Protease</keyword>
<keyword evidence="3 5" id="KW-0378">Hydrolase</keyword>
<organism evidence="7 8">
    <name type="scientific">Neodothiora populina</name>
    <dbReference type="NCBI Taxonomy" id="2781224"/>
    <lineage>
        <taxon>Eukaryota</taxon>
        <taxon>Fungi</taxon>
        <taxon>Dikarya</taxon>
        <taxon>Ascomycota</taxon>
        <taxon>Pezizomycotina</taxon>
        <taxon>Dothideomycetes</taxon>
        <taxon>Dothideomycetidae</taxon>
        <taxon>Dothideales</taxon>
        <taxon>Dothioraceae</taxon>
        <taxon>Neodothiora</taxon>
    </lineage>
</organism>
<dbReference type="Gene3D" id="2.60.120.380">
    <property type="match status" value="1"/>
</dbReference>
<dbReference type="PANTHER" id="PTHR46143:SF1">
    <property type="entry name" value="CALPAIN-7"/>
    <property type="match status" value="1"/>
</dbReference>
<reference evidence="7 8" key="1">
    <citation type="submission" date="2024-07" db="EMBL/GenBank/DDBJ databases">
        <title>Draft sequence of the Neodothiora populina.</title>
        <authorList>
            <person name="Drown D.D."/>
            <person name="Schuette U.S."/>
            <person name="Buechlein A.B."/>
            <person name="Rusch D.R."/>
            <person name="Winton L.W."/>
            <person name="Adams G.A."/>
        </authorList>
    </citation>
    <scope>NUCLEOTIDE SEQUENCE [LARGE SCALE GENOMIC DNA]</scope>
    <source>
        <strain evidence="7 8">CPC 39397</strain>
    </source>
</reference>
<dbReference type="Pfam" id="PF00648">
    <property type="entry name" value="Peptidase_C2"/>
    <property type="match status" value="1"/>
</dbReference>
<feature type="domain" description="Calpain catalytic" evidence="6">
    <location>
        <begin position="86"/>
        <end position="431"/>
    </location>
</feature>
<evidence type="ECO:0000256" key="2">
    <source>
        <dbReference type="ARBA" id="ARBA00022670"/>
    </source>
</evidence>
<evidence type="ECO:0000313" key="7">
    <source>
        <dbReference type="EMBL" id="KAL1306007.1"/>
    </source>
</evidence>
<evidence type="ECO:0000256" key="5">
    <source>
        <dbReference type="PROSITE-ProRule" id="PRU00239"/>
    </source>
</evidence>
<evidence type="ECO:0000256" key="1">
    <source>
        <dbReference type="ARBA" id="ARBA00010193"/>
    </source>
</evidence>
<dbReference type="InterPro" id="IPR001300">
    <property type="entry name" value="Peptidase_C2_calpain_cat"/>
</dbReference>
<proteinExistence type="inferred from homology"/>
<dbReference type="InterPro" id="IPR051297">
    <property type="entry name" value="PalB/RIM13"/>
</dbReference>
<gene>
    <name evidence="7" type="ORF">AAFC00_004138</name>
</gene>
<dbReference type="InterPro" id="IPR038765">
    <property type="entry name" value="Papain-like_cys_pep_sf"/>
</dbReference>
<comment type="similarity">
    <text evidence="1">Belongs to the peptidase C2 family. PalB/RIM13 subfamily.</text>
</comment>
<accession>A0ABR3PIY0</accession>
<dbReference type="InterPro" id="IPR022683">
    <property type="entry name" value="Calpain_III"/>
</dbReference>
<sequence>MKALKLADDPIIRKSINAKVKSLLDDAERIKSSPDWTPGQTQPTANGAGREEIDVATIKNLAEPVSTRVLTKAEDILLLRTSKLNGFKFPPWKGSPSNSDFLRANGEELFFDKPELRLSSMQMKVFDDWKRPAEALPPPPWLANQEDHSKLGPTMYSGKGIDLVQDAATDCSVVASLCACVARGERGHAPSQILRNVLYPYDRTNHQPILSENGRYILRLNFNGAYRRVDIDDRLPVSKTSRVIHVADRQTPGLLWPALVEKAYLKVRGSYDFPGSNSGTDLWILSGWIPEQIFIQSDDTVPNSVWKRVYRAHKFGDVLLTMGTGKMSARAEKETGLAGEHDYAVLDLREVDGQKLLLVKNPWCEGTSWTGSMPRIEVHDGQELDVNNDSEVVRSSRDLLNADDQLTPGTFWIDLNSVLQHFESIYLNWNPGLFRKRQDIHFSWNLSLTDDPTAVQGKYRSFAAHPQFRLTVGNDGLLWILLCRHFSDATDESQSKQARDTHSAGFISIYVYDNKGSRVFLSDNALERGPFVDSPQTLLKLDNAVAGRQYTIVPVEQDLEHRIHTFTLSTFSNSNITIDHASSRYPYEKTVPASWTLGTAGGNAHSPEYRQNPQFSLGLSHKASLSLLLETPVEHLNVHVKLLLGNGKRMESVRSRDIIVDSKDYRRGCALATIDDLDAGDYTIICSTFETGQTGPFTLRVDSTQPAQLKLLPREGAGRVRMQLNSPAFETQQLKVAAQILPSRLSKLRVSVKHSSNTQSMHRERSMLRVSIEAGRGPERQVLTVSGDGGYSDGIAGVRTDEIDLSPQMARETYMWLVVERMFTPRDLPAEMLQVEIFAEAPEAVQVGGWRRWDD</sequence>
<dbReference type="RefSeq" id="XP_069202280.1">
    <property type="nucleotide sequence ID" value="XM_069343728.1"/>
</dbReference>
<dbReference type="GeneID" id="95977838"/>
<name>A0ABR3PIY0_9PEZI</name>
<dbReference type="Pfam" id="PF25435">
    <property type="entry name" value="PalB_C"/>
    <property type="match status" value="1"/>
</dbReference>
<dbReference type="Gene3D" id="3.90.70.10">
    <property type="entry name" value="Cysteine proteinases"/>
    <property type="match status" value="1"/>
</dbReference>
<dbReference type="SMART" id="SM00230">
    <property type="entry name" value="CysPc"/>
    <property type="match status" value="1"/>
</dbReference>
<dbReference type="SUPFAM" id="SSF54001">
    <property type="entry name" value="Cysteine proteinases"/>
    <property type="match status" value="1"/>
</dbReference>
<feature type="active site" evidence="5">
    <location>
        <position position="341"/>
    </location>
</feature>
<dbReference type="SUPFAM" id="SSF49758">
    <property type="entry name" value="Calpain large subunit, middle domain (domain III)"/>
    <property type="match status" value="2"/>
</dbReference>
<feature type="active site" evidence="5">
    <location>
        <position position="171"/>
    </location>
</feature>